<protein>
    <submittedName>
        <fullName evidence="1">Uncharacterized protein</fullName>
    </submittedName>
</protein>
<dbReference type="EMBL" id="SOHL01000027">
    <property type="protein sequence ID" value="TFD68224.1"/>
    <property type="molecule type" value="Genomic_DNA"/>
</dbReference>
<name>A0A4R9ARC0_9MICO</name>
<evidence type="ECO:0000313" key="2">
    <source>
        <dbReference type="Proteomes" id="UP000297983"/>
    </source>
</evidence>
<evidence type="ECO:0000313" key="1">
    <source>
        <dbReference type="EMBL" id="TFD68224.1"/>
    </source>
</evidence>
<organism evidence="1 2">
    <name type="scientific">Cryobacterium gelidum</name>
    <dbReference type="NCBI Taxonomy" id="1259164"/>
    <lineage>
        <taxon>Bacteria</taxon>
        <taxon>Bacillati</taxon>
        <taxon>Actinomycetota</taxon>
        <taxon>Actinomycetes</taxon>
        <taxon>Micrococcales</taxon>
        <taxon>Microbacteriaceae</taxon>
        <taxon>Cryobacterium</taxon>
    </lineage>
</organism>
<dbReference type="Proteomes" id="UP000297983">
    <property type="component" value="Unassembled WGS sequence"/>
</dbReference>
<reference evidence="1 2" key="1">
    <citation type="submission" date="2019-03" db="EMBL/GenBank/DDBJ databases">
        <title>Genomics of glacier-inhabiting Cryobacterium strains.</title>
        <authorList>
            <person name="Liu Q."/>
            <person name="Xin Y.-H."/>
        </authorList>
    </citation>
    <scope>NUCLEOTIDE SEQUENCE [LARGE SCALE GENOMIC DNA]</scope>
    <source>
        <strain evidence="1 2">Hz16</strain>
    </source>
</reference>
<keyword evidence="2" id="KW-1185">Reference proteome</keyword>
<dbReference type="RefSeq" id="WP_134552657.1">
    <property type="nucleotide sequence ID" value="NZ_SOHL01000027.1"/>
</dbReference>
<sequence>MKFNSDAGVAFVAVPDSPDARLFVELSSYGADLTEARHALELALAVVAGGHDHDGGPYLSGFAAVAYCRTYFPSKVRRPLTDHIVIPDDLSDVHALIGAFRNTTLAHSQSQLATTFPIAILDASSLQLKDVVALTVVQPLPTHHVVRFLELVEIVDALLFEVIEPVRLRLMAEMRRADLAGMMAGGKRPEIVDATDAEFSARSKRKPYPAENTMYWSTTE</sequence>
<gene>
    <name evidence="1" type="ORF">E3T50_13745</name>
</gene>
<dbReference type="AlphaFoldDB" id="A0A4R9ARC0"/>
<proteinExistence type="predicted"/>
<comment type="caution">
    <text evidence="1">The sequence shown here is derived from an EMBL/GenBank/DDBJ whole genome shotgun (WGS) entry which is preliminary data.</text>
</comment>
<accession>A0A4R9ARC0</accession>